<keyword evidence="3" id="KW-1185">Reference proteome</keyword>
<dbReference type="Proteomes" id="UP000823399">
    <property type="component" value="Unassembled WGS sequence"/>
</dbReference>
<protein>
    <submittedName>
        <fullName evidence="2">Uncharacterized protein</fullName>
    </submittedName>
</protein>
<dbReference type="EMBL" id="JABBWM010000060">
    <property type="protein sequence ID" value="KAG2098752.1"/>
    <property type="molecule type" value="Genomic_DNA"/>
</dbReference>
<gene>
    <name evidence="2" type="ORF">F5147DRAFT_763205</name>
</gene>
<proteinExistence type="predicted"/>
<name>A0A9P7JQF9_9AGAM</name>
<feature type="region of interest" description="Disordered" evidence="1">
    <location>
        <begin position="67"/>
        <end position="104"/>
    </location>
</feature>
<evidence type="ECO:0000313" key="3">
    <source>
        <dbReference type="Proteomes" id="UP000823399"/>
    </source>
</evidence>
<evidence type="ECO:0000313" key="2">
    <source>
        <dbReference type="EMBL" id="KAG2098752.1"/>
    </source>
</evidence>
<comment type="caution">
    <text evidence="2">The sequence shown here is derived from an EMBL/GenBank/DDBJ whole genome shotgun (WGS) entry which is preliminary data.</text>
</comment>
<reference evidence="2" key="1">
    <citation type="journal article" date="2020" name="New Phytol.">
        <title>Comparative genomics reveals dynamic genome evolution in host specialist ectomycorrhizal fungi.</title>
        <authorList>
            <person name="Lofgren L.A."/>
            <person name="Nguyen N.H."/>
            <person name="Vilgalys R."/>
            <person name="Ruytinx J."/>
            <person name="Liao H.L."/>
            <person name="Branco S."/>
            <person name="Kuo A."/>
            <person name="LaButti K."/>
            <person name="Lipzen A."/>
            <person name="Andreopoulos W."/>
            <person name="Pangilinan J."/>
            <person name="Riley R."/>
            <person name="Hundley H."/>
            <person name="Na H."/>
            <person name="Barry K."/>
            <person name="Grigoriev I.V."/>
            <person name="Stajich J.E."/>
            <person name="Kennedy P.G."/>
        </authorList>
    </citation>
    <scope>NUCLEOTIDE SEQUENCE</scope>
    <source>
        <strain evidence="2">FC423</strain>
    </source>
</reference>
<sequence length="115" mass="12982">MVERMLIEERRKQCQIEVTLYSQSIEGLERLRPLQQPTLSLLGTRVTASIKKAFCKAFQAELNMSGETDGQVDPCAVPKTDKGIGEEIDDEDSDEGMHEGTDDDHEVHNVIFIFQ</sequence>
<accession>A0A9P7JQF9</accession>
<dbReference type="RefSeq" id="XP_041289000.1">
    <property type="nucleotide sequence ID" value="XM_041440625.1"/>
</dbReference>
<organism evidence="2 3">
    <name type="scientific">Suillus discolor</name>
    <dbReference type="NCBI Taxonomy" id="1912936"/>
    <lineage>
        <taxon>Eukaryota</taxon>
        <taxon>Fungi</taxon>
        <taxon>Dikarya</taxon>
        <taxon>Basidiomycota</taxon>
        <taxon>Agaricomycotina</taxon>
        <taxon>Agaricomycetes</taxon>
        <taxon>Agaricomycetidae</taxon>
        <taxon>Boletales</taxon>
        <taxon>Suillineae</taxon>
        <taxon>Suillaceae</taxon>
        <taxon>Suillus</taxon>
    </lineage>
</organism>
<feature type="compositionally biased region" description="Basic and acidic residues" evidence="1">
    <location>
        <begin position="95"/>
        <end position="104"/>
    </location>
</feature>
<dbReference type="AlphaFoldDB" id="A0A9P7JQF9"/>
<evidence type="ECO:0000256" key="1">
    <source>
        <dbReference type="SAM" id="MobiDB-lite"/>
    </source>
</evidence>
<dbReference type="GeneID" id="64702884"/>